<dbReference type="PANTHER" id="PTHR10566:SF113">
    <property type="entry name" value="PROTEIN ACTIVITY OF BC1 COMPLEX KINASE 7, CHLOROPLASTIC"/>
    <property type="match status" value="1"/>
</dbReference>
<dbReference type="InterPro" id="IPR000719">
    <property type="entry name" value="Prot_kinase_dom"/>
</dbReference>
<gene>
    <name evidence="4" type="ORF">A6K24_04980</name>
</gene>
<comment type="caution">
    <text evidence="4">The sequence shown here is derived from an EMBL/GenBank/DDBJ whole genome shotgun (WGS) entry which is preliminary data.</text>
</comment>
<dbReference type="InterPro" id="IPR050154">
    <property type="entry name" value="UbiB_kinase"/>
</dbReference>
<feature type="domain" description="Protein kinase" evidence="3">
    <location>
        <begin position="114"/>
        <end position="443"/>
    </location>
</feature>
<evidence type="ECO:0000256" key="1">
    <source>
        <dbReference type="ARBA" id="ARBA00009670"/>
    </source>
</evidence>
<dbReference type="GO" id="GO:0004672">
    <property type="term" value="F:protein kinase activity"/>
    <property type="evidence" value="ECO:0007669"/>
    <property type="project" value="InterPro"/>
</dbReference>
<name>A0A179SYZ2_9BACI</name>
<dbReference type="Proteomes" id="UP000078534">
    <property type="component" value="Unassembled WGS sequence"/>
</dbReference>
<protein>
    <submittedName>
        <fullName evidence="4">ABC transporter</fullName>
    </submittedName>
</protein>
<dbReference type="EMBL" id="LWSG01000012">
    <property type="protein sequence ID" value="OAS86855.1"/>
    <property type="molecule type" value="Genomic_DNA"/>
</dbReference>
<dbReference type="Pfam" id="PF03109">
    <property type="entry name" value="ABC1"/>
    <property type="match status" value="1"/>
</dbReference>
<evidence type="ECO:0000313" key="4">
    <source>
        <dbReference type="EMBL" id="OAS86855.1"/>
    </source>
</evidence>
<dbReference type="SUPFAM" id="SSF56112">
    <property type="entry name" value="Protein kinase-like (PK-like)"/>
    <property type="match status" value="1"/>
</dbReference>
<dbReference type="OrthoDB" id="9795390at2"/>
<evidence type="ECO:0000313" key="5">
    <source>
        <dbReference type="Proteomes" id="UP000078534"/>
    </source>
</evidence>
<keyword evidence="2" id="KW-1133">Transmembrane helix</keyword>
<dbReference type="InterPro" id="IPR004147">
    <property type="entry name" value="ABC1_dom"/>
</dbReference>
<comment type="similarity">
    <text evidence="1">Belongs to the protein kinase superfamily. ADCK protein kinase family.</text>
</comment>
<evidence type="ECO:0000256" key="2">
    <source>
        <dbReference type="SAM" id="Phobius"/>
    </source>
</evidence>
<dbReference type="STRING" id="152268.A6K24_04980"/>
<feature type="transmembrane region" description="Helical" evidence="2">
    <location>
        <begin position="12"/>
        <end position="29"/>
    </location>
</feature>
<keyword evidence="2" id="KW-0472">Membrane</keyword>
<dbReference type="GO" id="GO:0005524">
    <property type="term" value="F:ATP binding"/>
    <property type="evidence" value="ECO:0007669"/>
    <property type="project" value="InterPro"/>
</dbReference>
<organism evidence="4 5">
    <name type="scientific">Metabacillus litoralis</name>
    <dbReference type="NCBI Taxonomy" id="152268"/>
    <lineage>
        <taxon>Bacteria</taxon>
        <taxon>Bacillati</taxon>
        <taxon>Bacillota</taxon>
        <taxon>Bacilli</taxon>
        <taxon>Bacillales</taxon>
        <taxon>Bacillaceae</taxon>
        <taxon>Metabacillus</taxon>
    </lineage>
</organism>
<dbReference type="PROSITE" id="PS50011">
    <property type="entry name" value="PROTEIN_KINASE_DOM"/>
    <property type="match status" value="1"/>
</dbReference>
<dbReference type="PANTHER" id="PTHR10566">
    <property type="entry name" value="CHAPERONE-ACTIVITY OF BC1 COMPLEX CABC1 -RELATED"/>
    <property type="match status" value="1"/>
</dbReference>
<evidence type="ECO:0000259" key="3">
    <source>
        <dbReference type="PROSITE" id="PS50011"/>
    </source>
</evidence>
<dbReference type="AlphaFoldDB" id="A0A179SYZ2"/>
<keyword evidence="5" id="KW-1185">Reference proteome</keyword>
<dbReference type="CDD" id="cd05121">
    <property type="entry name" value="ABC1_ADCK3-like"/>
    <property type="match status" value="1"/>
</dbReference>
<reference evidence="5" key="1">
    <citation type="submission" date="2016-04" db="EMBL/GenBank/DDBJ databases">
        <authorList>
            <person name="Lyu Z."/>
            <person name="Lyu W."/>
        </authorList>
    </citation>
    <scope>NUCLEOTIDE SEQUENCE [LARGE SCALE GENOMIC DNA]</scope>
    <source>
        <strain evidence="5">C44</strain>
    </source>
</reference>
<sequence length="540" mass="62992">MKTKNKLVRMSKVLSMAFIIFIQIYWYKIRRKPEVEWEKLWEKIGERFRNTLFELEGLLIKIGQILSIRADLLPNAFIHQIQDLTDKVPPSNWSEIQMILEKEWGSSLDQHFLLIEKTAIASASIGEVYKGILKDGTEVAIKVQRPNIQSIVQTDFRTLGIIIWFADHFVPIPKGFINFKVLFKELKQVIERELDFTKELKALLFFSERFKDMEVVQVPSVYSELSTSKVLVMEWVEGIRLTNEEALDQLEVSRQELAGRLLQVFLPQWLEPGTFHADPHPGNILVSKEGKIILLDFGMVGEITKKDATYFQGLIESFLSKNYTKAVDCLFHLGFLLPGAESRTIEKLLAEFMSFHPDQLKEMDVIALKLEMNDMIQALPIQVPTRFVFLGRSFVTIEGILLNLAPEEELIDLMKPVFMEWLNKQGNNKWSFVWQWLQSQPIFKLFHSVTEFLDAPKKLEQIKEIEQRRQFQFIIYENHKKQLFQLTIFGFIGIAAGIYTIHPLILKLSIGVSFIASVGYFICSYKLKKWMKYMHEKRRS</sequence>
<dbReference type="RefSeq" id="WP_066331550.1">
    <property type="nucleotide sequence ID" value="NZ_LWSG01000012.1"/>
</dbReference>
<proteinExistence type="inferred from homology"/>
<feature type="transmembrane region" description="Helical" evidence="2">
    <location>
        <begin position="508"/>
        <end position="527"/>
    </location>
</feature>
<accession>A0A179SYZ2</accession>
<dbReference type="InterPro" id="IPR011009">
    <property type="entry name" value="Kinase-like_dom_sf"/>
</dbReference>
<keyword evidence="2" id="KW-0812">Transmembrane</keyword>
<dbReference type="Gene3D" id="1.10.510.10">
    <property type="entry name" value="Transferase(Phosphotransferase) domain 1"/>
    <property type="match status" value="1"/>
</dbReference>